<evidence type="ECO:0000313" key="2">
    <source>
        <dbReference type="Proteomes" id="UP001595557"/>
    </source>
</evidence>
<gene>
    <name evidence="1" type="ORF">ACFOD7_19665</name>
</gene>
<protein>
    <submittedName>
        <fullName evidence="1">Helix-turn-helix domain-containing protein</fullName>
    </submittedName>
</protein>
<dbReference type="Pfam" id="PF13384">
    <property type="entry name" value="HTH_23"/>
    <property type="match status" value="1"/>
</dbReference>
<keyword evidence="2" id="KW-1185">Reference proteome</keyword>
<organism evidence="1 2">
    <name type="scientific">Paracoccus fontiphilus</name>
    <dbReference type="NCBI Taxonomy" id="1815556"/>
    <lineage>
        <taxon>Bacteria</taxon>
        <taxon>Pseudomonadati</taxon>
        <taxon>Pseudomonadota</taxon>
        <taxon>Alphaproteobacteria</taxon>
        <taxon>Rhodobacterales</taxon>
        <taxon>Paracoccaceae</taxon>
        <taxon>Paracoccus</taxon>
    </lineage>
</organism>
<name>A0ABV7IKD9_9RHOB</name>
<dbReference type="Proteomes" id="UP001595557">
    <property type="component" value="Unassembled WGS sequence"/>
</dbReference>
<proteinExistence type="predicted"/>
<comment type="caution">
    <text evidence="1">The sequence shown here is derived from an EMBL/GenBank/DDBJ whole genome shotgun (WGS) entry which is preliminary data.</text>
</comment>
<accession>A0ABV7IKD9</accession>
<evidence type="ECO:0000313" key="1">
    <source>
        <dbReference type="EMBL" id="MFC3170261.1"/>
    </source>
</evidence>
<dbReference type="EMBL" id="JBHRTE010000097">
    <property type="protein sequence ID" value="MFC3170261.1"/>
    <property type="molecule type" value="Genomic_DNA"/>
</dbReference>
<sequence length="180" mass="19473">MKKIAASIRAGVPVSALAKAHGVTRPTIYRALRAFHEKEAVADAGTAAVFFTVDRDSLGAFDAFTGRLGLRSRADAFRRVCRMPAGFLEPDPDLAAALRAVAGELSAIGRNVNQLVATKNYEVRRGQQLKLTRPQQQLLSDLLEHLDGVSIAIREIEGKRASNTMRRFVSGMTEAGDEPG</sequence>
<reference evidence="2" key="1">
    <citation type="journal article" date="2019" name="Int. J. Syst. Evol. Microbiol.">
        <title>The Global Catalogue of Microorganisms (GCM) 10K type strain sequencing project: providing services to taxonomists for standard genome sequencing and annotation.</title>
        <authorList>
            <consortium name="The Broad Institute Genomics Platform"/>
            <consortium name="The Broad Institute Genome Sequencing Center for Infectious Disease"/>
            <person name="Wu L."/>
            <person name="Ma J."/>
        </authorList>
    </citation>
    <scope>NUCLEOTIDE SEQUENCE [LARGE SCALE GENOMIC DNA]</scope>
    <source>
        <strain evidence="2">KCTC 52239</strain>
    </source>
</reference>